<name>A0ABQ5H8Z9_9ASTR</name>
<evidence type="ECO:0000256" key="1">
    <source>
        <dbReference type="SAM" id="MobiDB-lite"/>
    </source>
</evidence>
<reference evidence="2" key="2">
    <citation type="submission" date="2022-01" db="EMBL/GenBank/DDBJ databases">
        <authorList>
            <person name="Yamashiro T."/>
            <person name="Shiraishi A."/>
            <person name="Satake H."/>
            <person name="Nakayama K."/>
        </authorList>
    </citation>
    <scope>NUCLEOTIDE SEQUENCE</scope>
</reference>
<gene>
    <name evidence="2" type="ORF">Tco_1058421</name>
</gene>
<proteinExistence type="predicted"/>
<keyword evidence="3" id="KW-1185">Reference proteome</keyword>
<reference evidence="2" key="1">
    <citation type="journal article" date="2022" name="Int. J. Mol. Sci.">
        <title>Draft Genome of Tanacetum Coccineum: Genomic Comparison of Closely Related Tanacetum-Family Plants.</title>
        <authorList>
            <person name="Yamashiro T."/>
            <person name="Shiraishi A."/>
            <person name="Nakayama K."/>
            <person name="Satake H."/>
        </authorList>
    </citation>
    <scope>NUCLEOTIDE SEQUENCE</scope>
</reference>
<evidence type="ECO:0000313" key="2">
    <source>
        <dbReference type="EMBL" id="GJT84079.1"/>
    </source>
</evidence>
<protein>
    <recommendedName>
        <fullName evidence="4">DUF4219 domain-containing protein</fullName>
    </recommendedName>
</protein>
<sequence length="262" mass="30041">MQKLETELWNHAMVEAGHAACTDRFHELARLVLHLVTTESRMIERYVYGLDSQIHMMVAATEPKTIQKAVQISSALTDEAVRNGSIKKVEKRGNMREPSKDNNSRDDNKRTRTGNAFASTTNPVGRENTEGQSMQRPPLFESDGFIYWKNRFETYVKSKDLDLWHVITDGDFPPIQNNPETKKDEVVPFHKQNDDLKKKLAKNNEAKMACSFMLCDLDFEPLSLSLSSLPSCDLLFLTNMLILLHYLESFKSEFAEVFVFKS</sequence>
<organism evidence="2 3">
    <name type="scientific">Tanacetum coccineum</name>
    <dbReference type="NCBI Taxonomy" id="301880"/>
    <lineage>
        <taxon>Eukaryota</taxon>
        <taxon>Viridiplantae</taxon>
        <taxon>Streptophyta</taxon>
        <taxon>Embryophyta</taxon>
        <taxon>Tracheophyta</taxon>
        <taxon>Spermatophyta</taxon>
        <taxon>Magnoliopsida</taxon>
        <taxon>eudicotyledons</taxon>
        <taxon>Gunneridae</taxon>
        <taxon>Pentapetalae</taxon>
        <taxon>asterids</taxon>
        <taxon>campanulids</taxon>
        <taxon>Asterales</taxon>
        <taxon>Asteraceae</taxon>
        <taxon>Asteroideae</taxon>
        <taxon>Anthemideae</taxon>
        <taxon>Anthemidinae</taxon>
        <taxon>Tanacetum</taxon>
    </lineage>
</organism>
<accession>A0ABQ5H8Z9</accession>
<dbReference type="EMBL" id="BQNB010019322">
    <property type="protein sequence ID" value="GJT84079.1"/>
    <property type="molecule type" value="Genomic_DNA"/>
</dbReference>
<dbReference type="Proteomes" id="UP001151760">
    <property type="component" value="Unassembled WGS sequence"/>
</dbReference>
<comment type="caution">
    <text evidence="2">The sequence shown here is derived from an EMBL/GenBank/DDBJ whole genome shotgun (WGS) entry which is preliminary data.</text>
</comment>
<feature type="compositionally biased region" description="Polar residues" evidence="1">
    <location>
        <begin position="113"/>
        <end position="123"/>
    </location>
</feature>
<evidence type="ECO:0000313" key="3">
    <source>
        <dbReference type="Proteomes" id="UP001151760"/>
    </source>
</evidence>
<evidence type="ECO:0008006" key="4">
    <source>
        <dbReference type="Google" id="ProtNLM"/>
    </source>
</evidence>
<feature type="compositionally biased region" description="Basic and acidic residues" evidence="1">
    <location>
        <begin position="87"/>
        <end position="110"/>
    </location>
</feature>
<feature type="region of interest" description="Disordered" evidence="1">
    <location>
        <begin position="83"/>
        <end position="136"/>
    </location>
</feature>